<evidence type="ECO:0000313" key="3">
    <source>
        <dbReference type="EMBL" id="WIY25103.1"/>
    </source>
</evidence>
<keyword evidence="2" id="KW-0812">Transmembrane</keyword>
<evidence type="ECO:0000256" key="1">
    <source>
        <dbReference type="SAM" id="Coils"/>
    </source>
</evidence>
<dbReference type="KEGG" id="ppso:QPJ95_21870"/>
<dbReference type="RefSeq" id="WP_270919860.1">
    <property type="nucleotide sequence ID" value="NZ_CP127247.1"/>
</dbReference>
<keyword evidence="2" id="KW-0472">Membrane</keyword>
<dbReference type="AlphaFoldDB" id="A0A9Y2KYY4"/>
<gene>
    <name evidence="3" type="ORF">QPJ95_21870</name>
</gene>
<dbReference type="EMBL" id="CP127247">
    <property type="protein sequence ID" value="WIY25103.1"/>
    <property type="molecule type" value="Genomic_DNA"/>
</dbReference>
<reference evidence="3 4" key="1">
    <citation type="submission" date="2023-06" db="EMBL/GenBank/DDBJ databases">
        <title>Parasedimentitalea psychrophila sp. nov., a psychrophilic bacterium isolated from deep-sea sediment.</title>
        <authorList>
            <person name="Li A."/>
        </authorList>
    </citation>
    <scope>NUCLEOTIDE SEQUENCE [LARGE SCALE GENOMIC DNA]</scope>
    <source>
        <strain evidence="3 4">QS115</strain>
    </source>
</reference>
<organism evidence="3 4">
    <name type="scientific">Parasedimentitalea psychrophila</name>
    <dbReference type="NCBI Taxonomy" id="2997337"/>
    <lineage>
        <taxon>Bacteria</taxon>
        <taxon>Pseudomonadati</taxon>
        <taxon>Pseudomonadota</taxon>
        <taxon>Alphaproteobacteria</taxon>
        <taxon>Rhodobacterales</taxon>
        <taxon>Paracoccaceae</taxon>
        <taxon>Parasedimentitalea</taxon>
    </lineage>
</organism>
<name>A0A9Y2KYY4_9RHOB</name>
<dbReference type="Proteomes" id="UP001238334">
    <property type="component" value="Chromosome"/>
</dbReference>
<protein>
    <submittedName>
        <fullName evidence="3">Uncharacterized protein</fullName>
    </submittedName>
</protein>
<feature type="coiled-coil region" evidence="1">
    <location>
        <begin position="8"/>
        <end position="35"/>
    </location>
</feature>
<proteinExistence type="predicted"/>
<keyword evidence="1" id="KW-0175">Coiled coil</keyword>
<evidence type="ECO:0000256" key="2">
    <source>
        <dbReference type="SAM" id="Phobius"/>
    </source>
</evidence>
<keyword evidence="4" id="KW-1185">Reference proteome</keyword>
<feature type="transmembrane region" description="Helical" evidence="2">
    <location>
        <begin position="43"/>
        <end position="62"/>
    </location>
</feature>
<evidence type="ECO:0000313" key="4">
    <source>
        <dbReference type="Proteomes" id="UP001238334"/>
    </source>
</evidence>
<accession>A0A9Y2KYY4</accession>
<keyword evidence="2" id="KW-1133">Transmembrane helix</keyword>
<sequence length="284" mass="32248">MEENVIEVNNEKNSINDIVARIENLEDEIVNKKKTTLEVLRDYGGVLALIIAIGYSWPIGVWDRFIGGREESIEVLRESIITTSQLMSEINQVVASINDPNLRDGAVRPIQNRLISTLSTNKEEYNRHLKRFSTDELVQLSIAYLFVYDAVQANRVLVEVSGRADLTERQRLNAHQGLAISYYIPSEMQDTEYGRELYVGIVDELSNQIDANSSVFLISLRADWGMNELMVGDWKCGTKQVSLALEQLENWQHLADPQGFLREIYSDMLKNSPMPRPGQPVKGC</sequence>